<evidence type="ECO:0000313" key="5">
    <source>
        <dbReference type="EMBL" id="ROT47064.1"/>
    </source>
</evidence>
<keyword evidence="2" id="KW-0328">Glycosyltransferase</keyword>
<keyword evidence="3 5" id="KW-0808">Transferase</keyword>
<evidence type="ECO:0000256" key="3">
    <source>
        <dbReference type="ARBA" id="ARBA00022679"/>
    </source>
</evidence>
<dbReference type="EMBL" id="RARA01000026">
    <property type="protein sequence ID" value="ROT47064.1"/>
    <property type="molecule type" value="Genomic_DNA"/>
</dbReference>
<evidence type="ECO:0000256" key="1">
    <source>
        <dbReference type="ARBA" id="ARBA00006739"/>
    </source>
</evidence>
<keyword evidence="6" id="KW-1185">Reference proteome</keyword>
<dbReference type="InterPro" id="IPR001173">
    <property type="entry name" value="Glyco_trans_2-like"/>
</dbReference>
<dbReference type="Pfam" id="PF00535">
    <property type="entry name" value="Glycos_transf_2"/>
    <property type="match status" value="1"/>
</dbReference>
<dbReference type="InterPro" id="IPR029044">
    <property type="entry name" value="Nucleotide-diphossugar_trans"/>
</dbReference>
<protein>
    <submittedName>
        <fullName evidence="5">Glycosyltransferase family 2 protein</fullName>
    </submittedName>
</protein>
<evidence type="ECO:0000256" key="2">
    <source>
        <dbReference type="ARBA" id="ARBA00022676"/>
    </source>
</evidence>
<sequence>MLNYNAVSVAIVLLNYNGLALLKQYLPTLLLYSNGHNVIVVDNASTDGSVTYLQSYFPEVLCMVHDTNYGIAKGYNLALRQIKATYYLLLNNDVLVTEHWLSELLAIMEADFSIAFCQPKILSIIEPDRFDYAGAAGGFIDADGYPFCRGRIFNSIEKDRGQYDDTRAVFWASGACVLVRSKVFHDLGGFDELFFAHFEEIDMCWRAHLSGWKVYYCGTSKVYHLGGATIAYSSPRKTYLNFRNRALMLYKYQSNPILGTLKRLFLDVLAAFRMLYLGKFSHSWAICKAQIDFFKFKKKCMVNRSVFRLPHIYKRSIVVYFFIKKNKLFSKISSAQFT</sequence>
<feature type="domain" description="Glycosyltransferase 2-like" evidence="4">
    <location>
        <begin position="11"/>
        <end position="184"/>
    </location>
</feature>
<dbReference type="Proteomes" id="UP000270927">
    <property type="component" value="Unassembled WGS sequence"/>
</dbReference>
<dbReference type="Gene3D" id="3.90.550.10">
    <property type="entry name" value="Spore Coat Polysaccharide Biosynthesis Protein SpsA, Chain A"/>
    <property type="match status" value="1"/>
</dbReference>
<proteinExistence type="inferred from homology"/>
<evidence type="ECO:0000259" key="4">
    <source>
        <dbReference type="Pfam" id="PF00535"/>
    </source>
</evidence>
<reference evidence="5 6" key="1">
    <citation type="submission" date="2018-09" db="EMBL/GenBank/DDBJ databases">
        <title>Comparative Genomics of Wolbachia-Cardinium Dual Endosymbiosis in a Plant-Parasitic Nematode.</title>
        <authorList>
            <person name="Brown A.M.V."/>
            <person name="Wasala S.K."/>
            <person name="Howe D.K."/>
            <person name="Peetz A.B."/>
            <person name="Zasada I.A."/>
            <person name="Denver D.R."/>
        </authorList>
    </citation>
    <scope>NUCLEOTIDE SEQUENCE [LARGE SCALE GENOMIC DNA]</scope>
    <source>
        <strain evidence="5 6">Pp_1</strain>
    </source>
</reference>
<gene>
    <name evidence="5" type="ORF">EDM02_04190</name>
</gene>
<dbReference type="AlphaFoldDB" id="A0A3N2QB72"/>
<accession>A0A3N2QB72</accession>
<dbReference type="PANTHER" id="PTHR43179">
    <property type="entry name" value="RHAMNOSYLTRANSFERASE WBBL"/>
    <property type="match status" value="1"/>
</dbReference>
<dbReference type="GO" id="GO:0016757">
    <property type="term" value="F:glycosyltransferase activity"/>
    <property type="evidence" value="ECO:0007669"/>
    <property type="project" value="UniProtKB-KW"/>
</dbReference>
<name>A0A3N2QB72_9BACT</name>
<organism evidence="5 6">
    <name type="scientific">Candidatus Cardinium hertigii</name>
    <dbReference type="NCBI Taxonomy" id="247481"/>
    <lineage>
        <taxon>Bacteria</taxon>
        <taxon>Pseudomonadati</taxon>
        <taxon>Bacteroidota</taxon>
        <taxon>Cytophagia</taxon>
        <taxon>Cytophagales</taxon>
        <taxon>Amoebophilaceae</taxon>
        <taxon>Candidatus Cardinium</taxon>
    </lineage>
</organism>
<dbReference type="SUPFAM" id="SSF53448">
    <property type="entry name" value="Nucleotide-diphospho-sugar transferases"/>
    <property type="match status" value="1"/>
</dbReference>
<evidence type="ECO:0000313" key="6">
    <source>
        <dbReference type="Proteomes" id="UP000270927"/>
    </source>
</evidence>
<dbReference type="PANTHER" id="PTHR43179:SF12">
    <property type="entry name" value="GALACTOFURANOSYLTRANSFERASE GLFT2"/>
    <property type="match status" value="1"/>
</dbReference>
<dbReference type="OrthoDB" id="9771846at2"/>
<dbReference type="RefSeq" id="WP_123663289.1">
    <property type="nucleotide sequence ID" value="NZ_RARA01000026.1"/>
</dbReference>
<comment type="caution">
    <text evidence="5">The sequence shown here is derived from an EMBL/GenBank/DDBJ whole genome shotgun (WGS) entry which is preliminary data.</text>
</comment>
<comment type="similarity">
    <text evidence="1">Belongs to the glycosyltransferase 2 family.</text>
</comment>
<dbReference type="CDD" id="cd04186">
    <property type="entry name" value="GT_2_like_c"/>
    <property type="match status" value="1"/>
</dbReference>